<accession>N1UE92</accession>
<reference evidence="1 2" key="1">
    <citation type="submission" date="2013-02" db="EMBL/GenBank/DDBJ databases">
        <authorList>
            <person name="Harkins D.M."/>
            <person name="Durkin A.S."/>
            <person name="Brinkac L.M."/>
            <person name="Haft D.H."/>
            <person name="Selengut J.D."/>
            <person name="Sanka R."/>
            <person name="DePew J."/>
            <person name="Purushe J."/>
            <person name="Haake D.A."/>
            <person name="Matsunaga J."/>
            <person name="Vinetz J.M."/>
            <person name="Sutton G.G."/>
            <person name="Nierman W.C."/>
            <person name="Fouts D.E."/>
        </authorList>
    </citation>
    <scope>NUCLEOTIDE SEQUENCE [LARGE SCALE GENOMIC DNA]</scope>
    <source>
        <strain evidence="1 2">Ecochallenge</strain>
    </source>
</reference>
<evidence type="ECO:0000313" key="1">
    <source>
        <dbReference type="EMBL" id="EMY16466.1"/>
    </source>
</evidence>
<sequence length="70" mass="8418">MQRKDFKNDIQLFECLKQISKKNAFKKFVSILTRFYSELVSKTEKWGNSGEVSRRNKKVKEFEVVKDRDL</sequence>
<evidence type="ECO:0000313" key="2">
    <source>
        <dbReference type="Proteomes" id="UP000012249"/>
    </source>
</evidence>
<proteinExistence type="predicted"/>
<dbReference type="AlphaFoldDB" id="N1UE92"/>
<organism evidence="1 2">
    <name type="scientific">Leptospira weilii str. Ecochallenge</name>
    <dbReference type="NCBI Taxonomy" id="1049986"/>
    <lineage>
        <taxon>Bacteria</taxon>
        <taxon>Pseudomonadati</taxon>
        <taxon>Spirochaetota</taxon>
        <taxon>Spirochaetia</taxon>
        <taxon>Leptospirales</taxon>
        <taxon>Leptospiraceae</taxon>
        <taxon>Leptospira</taxon>
    </lineage>
</organism>
<protein>
    <submittedName>
        <fullName evidence="1">Uncharacterized protein</fullName>
    </submittedName>
</protein>
<gene>
    <name evidence="1" type="ORF">LEP1GSC043_3270</name>
</gene>
<dbReference type="EMBL" id="AHMI02000014">
    <property type="protein sequence ID" value="EMY16466.1"/>
    <property type="molecule type" value="Genomic_DNA"/>
</dbReference>
<dbReference type="Proteomes" id="UP000012249">
    <property type="component" value="Unassembled WGS sequence"/>
</dbReference>
<name>N1UE92_9LEPT</name>
<comment type="caution">
    <text evidence="1">The sequence shown here is derived from an EMBL/GenBank/DDBJ whole genome shotgun (WGS) entry which is preliminary data.</text>
</comment>